<protein>
    <submittedName>
        <fullName evidence="2">BRSK1</fullName>
    </submittedName>
</protein>
<sequence>MLRRFNELISEASLLHCKIWPLVLRGRMLRRFNELISEASLLHCKIWPMVCGRRLTKRSWFGNLMTSERDETHVILVKDRILSSVKADLIHAFLSVCRSFLPHQTIATAHVLDSSILTYGEQTRGVPQIADLTHSVVSPMAFRVEYKRPGGTAMFQRNVRFHVDITRVSSDHLNPGGDYRSAASTAAVYCISFTLISGPIRRFKRICEHIQAQILGRRPTLSPRIRRRHTPELSDSSSCGSESLSPTERAGLAGDDISVRSAGSETPLARCKSDQTAAGEEASHRAAAAQENQPRALANGRRLSYDARDQL</sequence>
<name>A0ABY6LF51_9ARAC</name>
<dbReference type="EMBL" id="CP092879">
    <property type="protein sequence ID" value="UYV79309.1"/>
    <property type="molecule type" value="Genomic_DNA"/>
</dbReference>
<gene>
    <name evidence="2" type="ORF">LAZ67_17002066</name>
</gene>
<proteinExistence type="predicted"/>
<evidence type="ECO:0000313" key="2">
    <source>
        <dbReference type="EMBL" id="UYV79309.1"/>
    </source>
</evidence>
<accession>A0ABY6LF51</accession>
<reference evidence="2 3" key="1">
    <citation type="submission" date="2022-01" db="EMBL/GenBank/DDBJ databases">
        <title>A chromosomal length assembly of Cordylochernes scorpioides.</title>
        <authorList>
            <person name="Zeh D."/>
            <person name="Zeh J."/>
        </authorList>
    </citation>
    <scope>NUCLEOTIDE SEQUENCE [LARGE SCALE GENOMIC DNA]</scope>
    <source>
        <strain evidence="2">IN4F17</strain>
        <tissue evidence="2">Whole Body</tissue>
    </source>
</reference>
<evidence type="ECO:0000256" key="1">
    <source>
        <dbReference type="SAM" id="MobiDB-lite"/>
    </source>
</evidence>
<keyword evidence="3" id="KW-1185">Reference proteome</keyword>
<dbReference type="Pfam" id="PF21122">
    <property type="entry name" value="KA1_BRSK"/>
    <property type="match status" value="2"/>
</dbReference>
<evidence type="ECO:0000313" key="3">
    <source>
        <dbReference type="Proteomes" id="UP001235939"/>
    </source>
</evidence>
<feature type="compositionally biased region" description="Low complexity" evidence="1">
    <location>
        <begin position="277"/>
        <end position="291"/>
    </location>
</feature>
<dbReference type="Proteomes" id="UP001235939">
    <property type="component" value="Chromosome 17"/>
</dbReference>
<feature type="compositionally biased region" description="Low complexity" evidence="1">
    <location>
        <begin position="234"/>
        <end position="245"/>
    </location>
</feature>
<feature type="region of interest" description="Disordered" evidence="1">
    <location>
        <begin position="221"/>
        <end position="311"/>
    </location>
</feature>
<organism evidence="2 3">
    <name type="scientific">Cordylochernes scorpioides</name>
    <dbReference type="NCBI Taxonomy" id="51811"/>
    <lineage>
        <taxon>Eukaryota</taxon>
        <taxon>Metazoa</taxon>
        <taxon>Ecdysozoa</taxon>
        <taxon>Arthropoda</taxon>
        <taxon>Chelicerata</taxon>
        <taxon>Arachnida</taxon>
        <taxon>Pseudoscorpiones</taxon>
        <taxon>Cheliferoidea</taxon>
        <taxon>Chernetidae</taxon>
        <taxon>Cordylochernes</taxon>
    </lineage>
</organism>